<evidence type="ECO:0000259" key="3">
    <source>
        <dbReference type="Pfam" id="PF00535"/>
    </source>
</evidence>
<keyword evidence="1" id="KW-1003">Cell membrane</keyword>
<dbReference type="GO" id="GO:0016740">
    <property type="term" value="F:transferase activity"/>
    <property type="evidence" value="ECO:0007669"/>
    <property type="project" value="UniProtKB-KW"/>
</dbReference>
<dbReference type="Pfam" id="PF13524">
    <property type="entry name" value="Glyco_trans_1_2"/>
    <property type="match status" value="1"/>
</dbReference>
<reference evidence="5 6" key="1">
    <citation type="submission" date="2018-08" db="EMBL/GenBank/DDBJ databases">
        <title>Recombination of ecologically and evolutionarily significant loci maintains genetic cohesion in the Pseudomonas syringae species complex.</title>
        <authorList>
            <person name="Dillon M."/>
            <person name="Thakur S."/>
            <person name="Almeida R.N.D."/>
            <person name="Weir B.S."/>
            <person name="Guttman D.S."/>
        </authorList>
    </citation>
    <scope>NUCLEOTIDE SEQUENCE [LARGE SCALE GENOMIC DNA]</scope>
    <source>
        <strain evidence="5 6">ICMP 8902</strain>
    </source>
</reference>
<feature type="domain" description="Glycosyltransferase 2-like" evidence="3">
    <location>
        <begin position="123"/>
        <end position="274"/>
    </location>
</feature>
<dbReference type="SUPFAM" id="SSF53756">
    <property type="entry name" value="UDP-Glycosyltransferase/glycogen phosphorylase"/>
    <property type="match status" value="1"/>
</dbReference>
<evidence type="ECO:0000256" key="1">
    <source>
        <dbReference type="ARBA" id="ARBA00022519"/>
    </source>
</evidence>
<dbReference type="InterPro" id="IPR050834">
    <property type="entry name" value="Glycosyltransf_2"/>
</dbReference>
<dbReference type="Pfam" id="PF00535">
    <property type="entry name" value="Glycos_transf_2"/>
    <property type="match status" value="2"/>
</dbReference>
<dbReference type="InterPro" id="IPR055259">
    <property type="entry name" value="YkvP/CgeB_Glyco_trans-like"/>
</dbReference>
<evidence type="ECO:0000313" key="5">
    <source>
        <dbReference type="EMBL" id="RMO93240.1"/>
    </source>
</evidence>
<dbReference type="Gene3D" id="3.40.50.2000">
    <property type="entry name" value="Glycogen Phosphorylase B"/>
    <property type="match status" value="1"/>
</dbReference>
<dbReference type="InterPro" id="IPR001173">
    <property type="entry name" value="Glyco_trans_2-like"/>
</dbReference>
<protein>
    <submittedName>
        <fullName evidence="5">Glycosyl transferase protein</fullName>
    </submittedName>
</protein>
<dbReference type="InterPro" id="IPR029044">
    <property type="entry name" value="Nucleotide-diphossugar_trans"/>
</dbReference>
<feature type="domain" description="Spore protein YkvP/CgeB glycosyl transferase-like" evidence="4">
    <location>
        <begin position="1214"/>
        <end position="1289"/>
    </location>
</feature>
<comment type="caution">
    <text evidence="5">The sequence shown here is derived from an EMBL/GenBank/DDBJ whole genome shotgun (WGS) entry which is preliminary data.</text>
</comment>
<dbReference type="PANTHER" id="PTHR43685">
    <property type="entry name" value="GLYCOSYLTRANSFERASE"/>
    <property type="match status" value="1"/>
</dbReference>
<keyword evidence="5" id="KW-0808">Transferase</keyword>
<dbReference type="Proteomes" id="UP000279372">
    <property type="component" value="Unassembled WGS sequence"/>
</dbReference>
<feature type="domain" description="Glycosyltransferase 2-like" evidence="3">
    <location>
        <begin position="694"/>
        <end position="873"/>
    </location>
</feature>
<dbReference type="EMBL" id="RBQB01000098">
    <property type="protein sequence ID" value="RMO93240.1"/>
    <property type="molecule type" value="Genomic_DNA"/>
</dbReference>
<dbReference type="PANTHER" id="PTHR43685:SF2">
    <property type="entry name" value="GLYCOSYLTRANSFERASE 2-LIKE DOMAIN-CONTAINING PROTEIN"/>
    <property type="match status" value="1"/>
</dbReference>
<sequence>MGQHHQWHRASFHRACQWRRAPACCECPGDHQRAAQSQQHDRAGHLRERGHRRGDHAADAAEDHARCVSAGVYPAVQVESVQSALNPDVEHAPSFISGEGDRPTGRFSAAHESVIVNSVPLVSIVIPALNPRFFRAALQSALDQTYSNIEIIVCDDCRTDEIKAIFDELVPSDSGRARYVGNPRGLGFQGNLLKCLEEASGEYIKFLCDDDRLYTHCVAHQAQTLDTYKDVQLVVSKRHLVDVDDYVLPARMENVGLVPYDAVFKGEDMLAIFERTPRNYLGGFSGALMRRADVLEYLPSLAVPAQGFVALLDFTLFICLLRRGNLVVLHSVESTERLHPGRFSSQPDMLQKATTEWGWLNEMLKARSGEGAPADGWVRFLPLRKALEEPREWDEVGLYGVMAGRQGIMMSRVGSRSDSYAELYAEWLSCRQFSAPQKKLLERRIGSWAWQPRIVPVIIDPEGDAEGLDITLRSIAEQDYAADSVVVLTNASIDDPQVLRFSLQPDWSRQLNDVLPLLDSADWVYLLRAGDRLTQSALLVLAERIAQTSGLLCIYSDEGALVDDESREPIFKPGFNLDLLRAYPYVGRTLAFERRNLLDMGGFDPAHDELAPHDVIWRLVEGAGPQSIEHIAEVQVESRLAFADWLSLPQVIERNESLVSAHLTRIGREHVIHHDHLPLLNRVEYLHPSLPLVSIIITAKDQLTALERCLDSLLSNTSYPHYEVLIVNNASESADAQAWFAAMGQLGSDKLQIFSLSEMTSEAAAQNHAARQARGDYLLMLSPYAVIYQADWLQGLVSHAQRPEVGIVGPRILNPQGTILYAGMVMGMDGLAGRPFINFPAQARGYMQRLQLTQNWSAVSGNCLMVRKEVFDTMGEMEAATFTQGLQDLDLCMRVGREGYLIVGTPDSALVLSEPAAAERNEASRQALDNEQKSFFQKWLPKMARDQAYNPNLHLNETLSFALNPGLLVGWDPFCSRHLPSILGMAVNSSAVGHYRVSQPLLELMAAGRVVGRMTYETASPVEIERQSPDVIVFQGRYTEAKVPDIELAKNYSNAMRIFELDDYIADVPERNEHRRNMPDNIGAMLRKGIGLCDRVVVSTHPLAEVLSSMHSDIRVVPNMLATQLWSNLRSQRRSSGKPRIGWGGGTSHRGDLELIVDVVRELADEVEWVFFGMCPDILKPFIHEFHTAVSLKTYPAKLASLNLDLALAPLEFHIFNDCKSNLRLLEYGACGYPVICSDTEAYRGHLPATRVYTNSPDEWLQAIRMHLSDPDASYRMGDELRETVLRDFMLRGENLQYWANGWLPD</sequence>
<dbReference type="CDD" id="cd00761">
    <property type="entry name" value="Glyco_tranf_GTA_type"/>
    <property type="match status" value="1"/>
</dbReference>
<name>A0A3M3ZF11_9PSED</name>
<evidence type="ECO:0000256" key="2">
    <source>
        <dbReference type="SAM" id="MobiDB-lite"/>
    </source>
</evidence>
<keyword evidence="1" id="KW-0997">Cell inner membrane</keyword>
<evidence type="ECO:0000313" key="6">
    <source>
        <dbReference type="Proteomes" id="UP000279372"/>
    </source>
</evidence>
<accession>A0A3M3ZF11</accession>
<feature type="compositionally biased region" description="Basic and acidic residues" evidence="2">
    <location>
        <begin position="36"/>
        <end position="47"/>
    </location>
</feature>
<evidence type="ECO:0000259" key="4">
    <source>
        <dbReference type="Pfam" id="PF13524"/>
    </source>
</evidence>
<gene>
    <name evidence="5" type="ORF">ALQ33_05310</name>
</gene>
<keyword evidence="1" id="KW-0472">Membrane</keyword>
<dbReference type="Gene3D" id="3.90.550.10">
    <property type="entry name" value="Spore Coat Polysaccharide Biosynthesis Protein SpsA, Chain A"/>
    <property type="match status" value="3"/>
</dbReference>
<dbReference type="SUPFAM" id="SSF53448">
    <property type="entry name" value="Nucleotide-diphospho-sugar transferases"/>
    <property type="match status" value="3"/>
</dbReference>
<organism evidence="5 6">
    <name type="scientific">Pseudomonas syringae pv. philadelphi</name>
    <dbReference type="NCBI Taxonomy" id="251706"/>
    <lineage>
        <taxon>Bacteria</taxon>
        <taxon>Pseudomonadati</taxon>
        <taxon>Pseudomonadota</taxon>
        <taxon>Gammaproteobacteria</taxon>
        <taxon>Pseudomonadales</taxon>
        <taxon>Pseudomonadaceae</taxon>
        <taxon>Pseudomonas</taxon>
    </lineage>
</organism>
<proteinExistence type="predicted"/>
<feature type="region of interest" description="Disordered" evidence="2">
    <location>
        <begin position="36"/>
        <end position="61"/>
    </location>
</feature>